<dbReference type="PANTHER" id="PTHR35083">
    <property type="entry name" value="RGD1565685 PROTEIN"/>
    <property type="match status" value="1"/>
</dbReference>
<protein>
    <submittedName>
        <fullName evidence="2">Uncharacterized protein CXorf38 homolog</fullName>
    </submittedName>
</protein>
<organism evidence="1 2">
    <name type="scientific">Apteryx mantelli</name>
    <name type="common">North Island brown kiwi</name>
    <dbReference type="NCBI Taxonomy" id="2696672"/>
    <lineage>
        <taxon>Eukaryota</taxon>
        <taxon>Metazoa</taxon>
        <taxon>Chordata</taxon>
        <taxon>Craniata</taxon>
        <taxon>Vertebrata</taxon>
        <taxon>Euteleostomi</taxon>
        <taxon>Archelosauria</taxon>
        <taxon>Archosauria</taxon>
        <taxon>Dinosauria</taxon>
        <taxon>Saurischia</taxon>
        <taxon>Theropoda</taxon>
        <taxon>Coelurosauria</taxon>
        <taxon>Aves</taxon>
        <taxon>Palaeognathae</taxon>
        <taxon>Apterygiformes</taxon>
        <taxon>Apterygidae</taxon>
        <taxon>Apteryx</taxon>
    </lineage>
</organism>
<name>A0ABM4DZR6_9AVES</name>
<dbReference type="Proteomes" id="UP001652627">
    <property type="component" value="Chromosome 1"/>
</dbReference>
<dbReference type="GeneID" id="136991133"/>
<proteinExistence type="predicted"/>
<accession>A0ABM4DZR6</accession>
<gene>
    <name evidence="2" type="primary">C1HXorf38</name>
</gene>
<dbReference type="PANTHER" id="PTHR35083:SF1">
    <property type="entry name" value="RGD1565685 PROTEIN"/>
    <property type="match status" value="1"/>
</dbReference>
<reference evidence="1" key="1">
    <citation type="submission" date="2025-05" db="UniProtKB">
        <authorList>
            <consortium name="RefSeq"/>
        </authorList>
    </citation>
    <scope>NUCLEOTIDE SEQUENCE [LARGE SCALE GENOMIC DNA]</scope>
</reference>
<dbReference type="RefSeq" id="XP_067145911.1">
    <property type="nucleotide sequence ID" value="XM_067289810.1"/>
</dbReference>
<reference evidence="2" key="2">
    <citation type="submission" date="2025-08" db="UniProtKB">
        <authorList>
            <consortium name="RefSeq"/>
        </authorList>
    </citation>
    <scope>IDENTIFICATION</scope>
    <source>
        <tissue evidence="2">Blood</tissue>
    </source>
</reference>
<sequence length="154" mass="17522">MQVSGPDQCGTAALLNLLIFCNHFRDTNQQKVTEAIKCCNELMLSSEVRVSSPWLEEFGKKTLDLPSEFQTVPEVGSASTAIRKGKTGGSVFFCLYWAVRVQAEAGQLDELEEEMERFLTCLQIKEMKQELPKEKLQEVYLLVEEQERLSEKLL</sequence>
<keyword evidence="1" id="KW-1185">Reference proteome</keyword>
<evidence type="ECO:0000313" key="2">
    <source>
        <dbReference type="RefSeq" id="XP_067145911.1"/>
    </source>
</evidence>
<dbReference type="Pfam" id="PF15112">
    <property type="entry name" value="DUF4559"/>
    <property type="match status" value="1"/>
</dbReference>
<evidence type="ECO:0000313" key="1">
    <source>
        <dbReference type="Proteomes" id="UP001652627"/>
    </source>
</evidence>
<dbReference type="InterPro" id="IPR027897">
    <property type="entry name" value="DUF4559"/>
</dbReference>